<dbReference type="Gene3D" id="3.40.50.10810">
    <property type="entry name" value="Tandem AAA-ATPase domain"/>
    <property type="match status" value="2"/>
</dbReference>
<dbReference type="InterPro" id="IPR050628">
    <property type="entry name" value="SNF2_RAD54_helicase_TF"/>
</dbReference>
<dbReference type="InterPro" id="IPR014001">
    <property type="entry name" value="Helicase_ATP-bd"/>
</dbReference>
<evidence type="ECO:0000256" key="4">
    <source>
        <dbReference type="ARBA" id="ARBA00022840"/>
    </source>
</evidence>
<dbReference type="SMART" id="SM00487">
    <property type="entry name" value="DEXDc"/>
    <property type="match status" value="1"/>
</dbReference>
<evidence type="ECO:0000256" key="5">
    <source>
        <dbReference type="SAM" id="MobiDB-lite"/>
    </source>
</evidence>
<protein>
    <submittedName>
        <fullName evidence="7">DNA repair protein rad16</fullName>
    </submittedName>
</protein>
<organism evidence="7 8">
    <name type="scientific">Phlyctema vagabunda</name>
    <dbReference type="NCBI Taxonomy" id="108571"/>
    <lineage>
        <taxon>Eukaryota</taxon>
        <taxon>Fungi</taxon>
        <taxon>Dikarya</taxon>
        <taxon>Ascomycota</taxon>
        <taxon>Pezizomycotina</taxon>
        <taxon>Leotiomycetes</taxon>
        <taxon>Helotiales</taxon>
        <taxon>Dermateaceae</taxon>
        <taxon>Phlyctema</taxon>
    </lineage>
</organism>
<feature type="domain" description="Helicase ATP-binding" evidence="6">
    <location>
        <begin position="254"/>
        <end position="456"/>
    </location>
</feature>
<name>A0ABR4PNK5_9HELO</name>
<gene>
    <name evidence="7" type="ORF">PVAG01_04175</name>
</gene>
<evidence type="ECO:0000256" key="3">
    <source>
        <dbReference type="ARBA" id="ARBA00022806"/>
    </source>
</evidence>
<dbReference type="InterPro" id="IPR000330">
    <property type="entry name" value="SNF2_N"/>
</dbReference>
<sequence length="591" mass="67873">MPPRKMFLSWEELERYPYDLNISGDETIVPDRFQLPEVPLDRVSNDVLEDQLEIIRSFSSWRPSGWYAPLKPDSDEAAAAEVTGSSDDRADENDDNAHDPIEIPMQKRQKMSESHIQEDDDDLDDVMQDRPQSTVAMKKPALGTSHGSFGETSHGSTVRRQEVADKPKPATLERRKLPRKGHESATITGIDLKKLYKIALEGAFRPDPTQKSDNYLIPDSSQREKQMMSRLRAARGSHFDLKPHQREGVGRAMNLEMSRFRGGVLGDDMGLGKTLQAICLMLMRPLKLPNLVVVPKSLVANWVAEIKKFVNPPPKIYVHTSDSGDPNRMTDARFAQYDIVITTYSKLVLEYKEMEEVIINFTMRRKYPKLRTRLVKDSKGKTKKVNIHHRRTNFPIIAMTWGRVFLDEAHKIRCKKTTTHKAAVEIDAMYRWAITGTPFANDYGDIHSLFCFLKVQPLNDPSFFHSYFTRVRKNENNQREETPALHGIRGGTLHLALTAVLIRRNKRAEFDGQGISSIIPPEHKDIPVKLDNTNLIVDVTIAEKDWQETALKIKWETMQRVRRFYEFHESGGRSKEHVSLIFEKEDPLEDF</sequence>
<dbReference type="SUPFAM" id="SSF52540">
    <property type="entry name" value="P-loop containing nucleoside triphosphate hydrolases"/>
    <property type="match status" value="1"/>
</dbReference>
<evidence type="ECO:0000256" key="1">
    <source>
        <dbReference type="ARBA" id="ARBA00022741"/>
    </source>
</evidence>
<dbReference type="PANTHER" id="PTHR45626:SF17">
    <property type="entry name" value="HELICASE-LIKE TRANSCRIPTION FACTOR"/>
    <property type="match status" value="1"/>
</dbReference>
<proteinExistence type="predicted"/>
<evidence type="ECO:0000259" key="6">
    <source>
        <dbReference type="PROSITE" id="PS51192"/>
    </source>
</evidence>
<evidence type="ECO:0000313" key="8">
    <source>
        <dbReference type="Proteomes" id="UP001629113"/>
    </source>
</evidence>
<dbReference type="Proteomes" id="UP001629113">
    <property type="component" value="Unassembled WGS sequence"/>
</dbReference>
<keyword evidence="2" id="KW-0378">Hydrolase</keyword>
<evidence type="ECO:0000313" key="7">
    <source>
        <dbReference type="EMBL" id="KAL3424894.1"/>
    </source>
</evidence>
<dbReference type="InterPro" id="IPR027417">
    <property type="entry name" value="P-loop_NTPase"/>
</dbReference>
<dbReference type="PANTHER" id="PTHR45626">
    <property type="entry name" value="TRANSCRIPTION TERMINATION FACTOR 2-RELATED"/>
    <property type="match status" value="1"/>
</dbReference>
<keyword evidence="8" id="KW-1185">Reference proteome</keyword>
<feature type="region of interest" description="Disordered" evidence="5">
    <location>
        <begin position="62"/>
        <end position="184"/>
    </location>
</feature>
<reference evidence="7 8" key="1">
    <citation type="submission" date="2024-06" db="EMBL/GenBank/DDBJ databases">
        <title>Complete genome of Phlyctema vagabunda strain 19-DSS-EL-015.</title>
        <authorList>
            <person name="Fiorenzani C."/>
        </authorList>
    </citation>
    <scope>NUCLEOTIDE SEQUENCE [LARGE SCALE GENOMIC DNA]</scope>
    <source>
        <strain evidence="7 8">19-DSS-EL-015</strain>
    </source>
</reference>
<keyword evidence="3" id="KW-0347">Helicase</keyword>
<keyword evidence="1" id="KW-0547">Nucleotide-binding</keyword>
<dbReference type="EMBL" id="JBFCZG010000003">
    <property type="protein sequence ID" value="KAL3424894.1"/>
    <property type="molecule type" value="Genomic_DNA"/>
</dbReference>
<evidence type="ECO:0000256" key="2">
    <source>
        <dbReference type="ARBA" id="ARBA00022801"/>
    </source>
</evidence>
<feature type="compositionally biased region" description="Polar residues" evidence="5">
    <location>
        <begin position="145"/>
        <end position="158"/>
    </location>
</feature>
<feature type="compositionally biased region" description="Basic and acidic residues" evidence="5">
    <location>
        <begin position="159"/>
        <end position="183"/>
    </location>
</feature>
<dbReference type="InterPro" id="IPR038718">
    <property type="entry name" value="SNF2-like_sf"/>
</dbReference>
<dbReference type="Pfam" id="PF00176">
    <property type="entry name" value="SNF2-rel_dom"/>
    <property type="match status" value="1"/>
</dbReference>
<comment type="caution">
    <text evidence="7">The sequence shown here is derived from an EMBL/GenBank/DDBJ whole genome shotgun (WGS) entry which is preliminary data.</text>
</comment>
<accession>A0ABR4PNK5</accession>
<keyword evidence="4" id="KW-0067">ATP-binding</keyword>
<dbReference type="CDD" id="cd18008">
    <property type="entry name" value="DEXDc_SHPRH-like"/>
    <property type="match status" value="1"/>
</dbReference>
<dbReference type="PROSITE" id="PS51192">
    <property type="entry name" value="HELICASE_ATP_BIND_1"/>
    <property type="match status" value="1"/>
</dbReference>